<name>A0A481Z6Z3_9VIRU</name>
<dbReference type="EMBL" id="MK500560">
    <property type="protein sequence ID" value="QBK91653.1"/>
    <property type="molecule type" value="Genomic_DNA"/>
</dbReference>
<keyword evidence="1" id="KW-0812">Transmembrane</keyword>
<keyword evidence="1" id="KW-1133">Transmembrane helix</keyword>
<accession>A0A481Z6Z3</accession>
<keyword evidence="1" id="KW-0472">Membrane</keyword>
<evidence type="ECO:0000313" key="2">
    <source>
        <dbReference type="EMBL" id="QBK91653.1"/>
    </source>
</evidence>
<feature type="transmembrane region" description="Helical" evidence="1">
    <location>
        <begin position="110"/>
        <end position="139"/>
    </location>
</feature>
<protein>
    <submittedName>
        <fullName evidence="2">Uncharacterized protein</fullName>
    </submittedName>
</protein>
<organism evidence="2">
    <name type="scientific">Pithovirus LCPAC302</name>
    <dbReference type="NCBI Taxonomy" id="2506593"/>
    <lineage>
        <taxon>Viruses</taxon>
        <taxon>Pithoviruses</taxon>
    </lineage>
</organism>
<gene>
    <name evidence="2" type="ORF">LCPAC302_02730</name>
</gene>
<feature type="transmembrane region" description="Helical" evidence="1">
    <location>
        <begin position="7"/>
        <end position="26"/>
    </location>
</feature>
<evidence type="ECO:0000256" key="1">
    <source>
        <dbReference type="SAM" id="Phobius"/>
    </source>
</evidence>
<proteinExistence type="predicted"/>
<sequence length="159" mass="18554">MNLAHSCFIVWSFLIGMAFIFSGIFIRSVENDRIKTVCIINQHYITPSICDGYNFSGIVEYGYNTTFGYQNKNITSVCSNYPNYIQNRLDHKYPIDKRVECWYNSDNLYFITYFGGIIAIVIGSIFIALSLIFLVIAVYKIVHKYKPIRILKYTEYDKL</sequence>
<reference evidence="2" key="1">
    <citation type="journal article" date="2019" name="MBio">
        <title>Virus Genomes from Deep Sea Sediments Expand the Ocean Megavirome and Support Independent Origins of Viral Gigantism.</title>
        <authorList>
            <person name="Backstrom D."/>
            <person name="Yutin N."/>
            <person name="Jorgensen S.L."/>
            <person name="Dharamshi J."/>
            <person name="Homa F."/>
            <person name="Zaremba-Niedwiedzka K."/>
            <person name="Spang A."/>
            <person name="Wolf Y.I."/>
            <person name="Koonin E.V."/>
            <person name="Ettema T.J."/>
        </authorList>
    </citation>
    <scope>NUCLEOTIDE SEQUENCE</scope>
</reference>